<evidence type="ECO:0000313" key="2">
    <source>
        <dbReference type="Proteomes" id="UP000000768"/>
    </source>
</evidence>
<gene>
    <name evidence="1" type="ORF">SORBI_3002G071350</name>
</gene>
<dbReference type="InParanoid" id="A0A1W0W2Q8"/>
<reference evidence="1 2" key="1">
    <citation type="journal article" date="2009" name="Nature">
        <title>The Sorghum bicolor genome and the diversification of grasses.</title>
        <authorList>
            <person name="Paterson A.H."/>
            <person name="Bowers J.E."/>
            <person name="Bruggmann R."/>
            <person name="Dubchak I."/>
            <person name="Grimwood J."/>
            <person name="Gundlach H."/>
            <person name="Haberer G."/>
            <person name="Hellsten U."/>
            <person name="Mitros T."/>
            <person name="Poliakov A."/>
            <person name="Schmutz J."/>
            <person name="Spannagl M."/>
            <person name="Tang H."/>
            <person name="Wang X."/>
            <person name="Wicker T."/>
            <person name="Bharti A.K."/>
            <person name="Chapman J."/>
            <person name="Feltus F.A."/>
            <person name="Gowik U."/>
            <person name="Grigoriev I.V."/>
            <person name="Lyons E."/>
            <person name="Maher C.A."/>
            <person name="Martis M."/>
            <person name="Narechania A."/>
            <person name="Otillar R.P."/>
            <person name="Penning B.W."/>
            <person name="Salamov A.A."/>
            <person name="Wang Y."/>
            <person name="Zhang L."/>
            <person name="Carpita N.C."/>
            <person name="Freeling M."/>
            <person name="Gingle A.R."/>
            <person name="Hash C.T."/>
            <person name="Keller B."/>
            <person name="Klein P."/>
            <person name="Kresovich S."/>
            <person name="McCann M.C."/>
            <person name="Ming R."/>
            <person name="Peterson D.G."/>
            <person name="Mehboob-ur-Rahman"/>
            <person name="Ware D."/>
            <person name="Westhoff P."/>
            <person name="Mayer K.F."/>
            <person name="Messing J."/>
            <person name="Rokhsar D.S."/>
        </authorList>
    </citation>
    <scope>NUCLEOTIDE SEQUENCE [LARGE SCALE GENOMIC DNA]</scope>
    <source>
        <strain evidence="2">cv. BTx623</strain>
    </source>
</reference>
<dbReference type="EMBL" id="CM000761">
    <property type="protein sequence ID" value="OQU88668.1"/>
    <property type="molecule type" value="Genomic_DNA"/>
</dbReference>
<keyword evidence="2" id="KW-1185">Reference proteome</keyword>
<sequence length="52" mass="5984">MARVPWPTSAKAAAPVHRRGRLLWMSVDRPICRIWIGLVRCWECVVPGLDTR</sequence>
<protein>
    <submittedName>
        <fullName evidence="1">Uncharacterized protein</fullName>
    </submittedName>
</protein>
<accession>A0A1W0W2Q8</accession>
<dbReference type="Proteomes" id="UP000000768">
    <property type="component" value="Chromosome 2"/>
</dbReference>
<name>A0A1W0W2Q8_SORBI</name>
<reference evidence="2" key="2">
    <citation type="journal article" date="2018" name="Plant J.">
        <title>The Sorghum bicolor reference genome: improved assembly, gene annotations, a transcriptome atlas, and signatures of genome organization.</title>
        <authorList>
            <person name="McCormick R.F."/>
            <person name="Truong S.K."/>
            <person name="Sreedasyam A."/>
            <person name="Jenkins J."/>
            <person name="Shu S."/>
            <person name="Sims D."/>
            <person name="Kennedy M."/>
            <person name="Amirebrahimi M."/>
            <person name="Weers B.D."/>
            <person name="McKinley B."/>
            <person name="Mattison A."/>
            <person name="Morishige D.T."/>
            <person name="Grimwood J."/>
            <person name="Schmutz J."/>
            <person name="Mullet J.E."/>
        </authorList>
    </citation>
    <scope>NUCLEOTIDE SEQUENCE [LARGE SCALE GENOMIC DNA]</scope>
    <source>
        <strain evidence="2">cv. BTx623</strain>
    </source>
</reference>
<dbReference type="AlphaFoldDB" id="A0A1W0W2Q8"/>
<evidence type="ECO:0000313" key="1">
    <source>
        <dbReference type="EMBL" id="OQU88668.1"/>
    </source>
</evidence>
<organism evidence="1 2">
    <name type="scientific">Sorghum bicolor</name>
    <name type="common">Sorghum</name>
    <name type="synonym">Sorghum vulgare</name>
    <dbReference type="NCBI Taxonomy" id="4558"/>
    <lineage>
        <taxon>Eukaryota</taxon>
        <taxon>Viridiplantae</taxon>
        <taxon>Streptophyta</taxon>
        <taxon>Embryophyta</taxon>
        <taxon>Tracheophyta</taxon>
        <taxon>Spermatophyta</taxon>
        <taxon>Magnoliopsida</taxon>
        <taxon>Liliopsida</taxon>
        <taxon>Poales</taxon>
        <taxon>Poaceae</taxon>
        <taxon>PACMAD clade</taxon>
        <taxon>Panicoideae</taxon>
        <taxon>Andropogonodae</taxon>
        <taxon>Andropogoneae</taxon>
        <taxon>Sorghinae</taxon>
        <taxon>Sorghum</taxon>
    </lineage>
</organism>
<dbReference type="Gramene" id="OQU88668">
    <property type="protein sequence ID" value="OQU88668"/>
    <property type="gene ID" value="SORBI_3002G071350"/>
</dbReference>
<proteinExistence type="predicted"/>